<feature type="transmembrane region" description="Helical" evidence="8">
    <location>
        <begin position="265"/>
        <end position="293"/>
    </location>
</feature>
<dbReference type="SUPFAM" id="SSF81345">
    <property type="entry name" value="ABC transporter involved in vitamin B12 uptake, BtuC"/>
    <property type="match status" value="1"/>
</dbReference>
<gene>
    <name evidence="9" type="ORF">OD750_013405</name>
</gene>
<name>A0A9X3YLR2_9GAMM</name>
<evidence type="ECO:0000256" key="7">
    <source>
        <dbReference type="ARBA" id="ARBA00023136"/>
    </source>
</evidence>
<keyword evidence="3" id="KW-0813">Transport</keyword>
<dbReference type="InterPro" id="IPR000522">
    <property type="entry name" value="ABC_transptr_permease_BtuC"/>
</dbReference>
<protein>
    <submittedName>
        <fullName evidence="9">Iron ABC transporter permease</fullName>
    </submittedName>
</protein>
<evidence type="ECO:0000256" key="6">
    <source>
        <dbReference type="ARBA" id="ARBA00022989"/>
    </source>
</evidence>
<feature type="transmembrane region" description="Helical" evidence="8">
    <location>
        <begin position="220"/>
        <end position="239"/>
    </location>
</feature>
<reference evidence="9" key="1">
    <citation type="submission" date="2023-02" db="EMBL/GenBank/DDBJ databases">
        <title>Tahibacter soli sp. nov. isolated from soil.</title>
        <authorList>
            <person name="Baek J.H."/>
            <person name="Lee J.K."/>
            <person name="Choi D.G."/>
            <person name="Jeon C.O."/>
        </authorList>
    </citation>
    <scope>NUCLEOTIDE SEQUENCE</scope>
    <source>
        <strain evidence="9">BL</strain>
    </source>
</reference>
<evidence type="ECO:0000256" key="5">
    <source>
        <dbReference type="ARBA" id="ARBA00022692"/>
    </source>
</evidence>
<evidence type="ECO:0000313" key="10">
    <source>
        <dbReference type="Proteomes" id="UP001139971"/>
    </source>
</evidence>
<keyword evidence="6 8" id="KW-1133">Transmembrane helix</keyword>
<sequence>MTHPERRARPEATSAPDDSAPYRPAGFARAVAVWTVLLACALAAVFVALLLGSSDIGIGDSLAALVSPGDSLAGAAVYQLRLPRTLAAFGTGGLLAVAGCLMQVLLRNPLADPYILGLSSGAAVGALGAMLFGAGLVAVTFGAAAGALASSLLVFVLANRDLARLHISTTVVDSPRLILTGVMLAAGWGAVVTLILVLAPERNLRGMLFWAMGDLGGVERWWPALAALALIVAAAMPLLRQFNVLLRGDAVAATLGVRVPALKRFIFVAASIATAVAVTTAGTIGFVGLVVPHALRLLVGNDQRVLLPACAIAGGGLLVVADTAARTIVDPLQLPVGVVTAFIGVPAFLSLLLRTR</sequence>
<dbReference type="CDD" id="cd06550">
    <property type="entry name" value="TM_ABC_iron-siderophores_like"/>
    <property type="match status" value="1"/>
</dbReference>
<keyword evidence="7 8" id="KW-0472">Membrane</keyword>
<evidence type="ECO:0000256" key="1">
    <source>
        <dbReference type="ARBA" id="ARBA00004651"/>
    </source>
</evidence>
<dbReference type="FunFam" id="1.10.3470.10:FF:000001">
    <property type="entry name" value="Vitamin B12 ABC transporter permease BtuC"/>
    <property type="match status" value="1"/>
</dbReference>
<dbReference type="PANTHER" id="PTHR30472">
    <property type="entry name" value="FERRIC ENTEROBACTIN TRANSPORT SYSTEM PERMEASE PROTEIN"/>
    <property type="match status" value="1"/>
</dbReference>
<evidence type="ECO:0000256" key="2">
    <source>
        <dbReference type="ARBA" id="ARBA00007935"/>
    </source>
</evidence>
<comment type="subcellular location">
    <subcellularLocation>
        <location evidence="1">Cell membrane</location>
        <topology evidence="1">Multi-pass membrane protein</topology>
    </subcellularLocation>
</comment>
<dbReference type="GO" id="GO:0005886">
    <property type="term" value="C:plasma membrane"/>
    <property type="evidence" value="ECO:0007669"/>
    <property type="project" value="UniProtKB-SubCell"/>
</dbReference>
<dbReference type="InterPro" id="IPR037294">
    <property type="entry name" value="ABC_BtuC-like"/>
</dbReference>
<feature type="transmembrane region" description="Helical" evidence="8">
    <location>
        <begin position="86"/>
        <end position="106"/>
    </location>
</feature>
<evidence type="ECO:0000256" key="8">
    <source>
        <dbReference type="SAM" id="Phobius"/>
    </source>
</evidence>
<dbReference type="EMBL" id="JAOVZO020000017">
    <property type="protein sequence ID" value="MDC8013535.1"/>
    <property type="molecule type" value="Genomic_DNA"/>
</dbReference>
<dbReference type="PANTHER" id="PTHR30472:SF25">
    <property type="entry name" value="ABC TRANSPORTER PERMEASE PROTEIN MJ0876-RELATED"/>
    <property type="match status" value="1"/>
</dbReference>
<feature type="transmembrane region" description="Helical" evidence="8">
    <location>
        <begin position="138"/>
        <end position="157"/>
    </location>
</feature>
<dbReference type="Pfam" id="PF01032">
    <property type="entry name" value="FecCD"/>
    <property type="match status" value="1"/>
</dbReference>
<evidence type="ECO:0000256" key="3">
    <source>
        <dbReference type="ARBA" id="ARBA00022448"/>
    </source>
</evidence>
<evidence type="ECO:0000256" key="4">
    <source>
        <dbReference type="ARBA" id="ARBA00022475"/>
    </source>
</evidence>
<accession>A0A9X3YLR2</accession>
<keyword evidence="10" id="KW-1185">Reference proteome</keyword>
<dbReference type="AlphaFoldDB" id="A0A9X3YLR2"/>
<organism evidence="9 10">
    <name type="scientific">Tahibacter soli</name>
    <dbReference type="NCBI Taxonomy" id="2983605"/>
    <lineage>
        <taxon>Bacteria</taxon>
        <taxon>Pseudomonadati</taxon>
        <taxon>Pseudomonadota</taxon>
        <taxon>Gammaproteobacteria</taxon>
        <taxon>Lysobacterales</taxon>
        <taxon>Rhodanobacteraceae</taxon>
        <taxon>Tahibacter</taxon>
    </lineage>
</organism>
<dbReference type="GO" id="GO:0022857">
    <property type="term" value="F:transmembrane transporter activity"/>
    <property type="evidence" value="ECO:0007669"/>
    <property type="project" value="InterPro"/>
</dbReference>
<keyword evidence="4" id="KW-1003">Cell membrane</keyword>
<dbReference type="Gene3D" id="1.10.3470.10">
    <property type="entry name" value="ABC transporter involved in vitamin B12 uptake, BtuC"/>
    <property type="match status" value="1"/>
</dbReference>
<proteinExistence type="inferred from homology"/>
<feature type="transmembrane region" description="Helical" evidence="8">
    <location>
        <begin position="177"/>
        <end position="200"/>
    </location>
</feature>
<keyword evidence="5 8" id="KW-0812">Transmembrane</keyword>
<feature type="transmembrane region" description="Helical" evidence="8">
    <location>
        <begin position="332"/>
        <end position="353"/>
    </location>
</feature>
<evidence type="ECO:0000313" key="9">
    <source>
        <dbReference type="EMBL" id="MDC8013535.1"/>
    </source>
</evidence>
<comment type="similarity">
    <text evidence="2">Belongs to the binding-protein-dependent transport system permease family. FecCD subfamily.</text>
</comment>
<comment type="caution">
    <text evidence="9">The sequence shown here is derived from an EMBL/GenBank/DDBJ whole genome shotgun (WGS) entry which is preliminary data.</text>
</comment>
<dbReference type="RefSeq" id="WP_263545742.1">
    <property type="nucleotide sequence ID" value="NZ_JAOVZO020000017.1"/>
</dbReference>
<feature type="transmembrane region" description="Helical" evidence="8">
    <location>
        <begin position="62"/>
        <end position="80"/>
    </location>
</feature>
<feature type="transmembrane region" description="Helical" evidence="8">
    <location>
        <begin position="31"/>
        <end position="50"/>
    </location>
</feature>
<dbReference type="Proteomes" id="UP001139971">
    <property type="component" value="Unassembled WGS sequence"/>
</dbReference>